<sequence>MNDLFHFQAKRLPFLLSGMNTFHHIFSFEPKIISYYENGKKAHLRGVCQSDKDTPLHSFHFQKIKKFVFLKVTSCIYY</sequence>
<evidence type="ECO:0000313" key="2">
    <source>
        <dbReference type="Proteomes" id="UP000001477"/>
    </source>
</evidence>
<dbReference type="KEGG" id="ere:EUBREC_3475"/>
<reference evidence="1 2" key="1">
    <citation type="journal article" date="2009" name="Proc. Natl. Acad. Sci. U.S.A.">
        <title>Characterizing a model human gut microbiota composed of members of its two dominant bacterial phyla.</title>
        <authorList>
            <person name="Mahowald M.A."/>
            <person name="Rey F.E."/>
            <person name="Seedorf H."/>
            <person name="Turnbaugh P.J."/>
            <person name="Fulton R.S."/>
            <person name="Wollam A."/>
            <person name="Shah N."/>
            <person name="Wang C."/>
            <person name="Magrini V."/>
            <person name="Wilson R.K."/>
            <person name="Cantarel B.L."/>
            <person name="Coutinho P.M."/>
            <person name="Henrissat B."/>
            <person name="Crock L.W."/>
            <person name="Russell A."/>
            <person name="Verberkmoes N.C."/>
            <person name="Hettich R.L."/>
            <person name="Gordon J.I."/>
        </authorList>
    </citation>
    <scope>NUCLEOTIDE SEQUENCE [LARGE SCALE GENOMIC DNA]</scope>
    <source>
        <strain evidence="2">ATCC 33656 / DSM 3377 / JCM 17463 / KCTC 5835 / LMG 30912 / VPI 0990</strain>
    </source>
</reference>
<dbReference type="EMBL" id="CP001107">
    <property type="protein sequence ID" value="ACR77201.1"/>
    <property type="molecule type" value="Genomic_DNA"/>
</dbReference>
<dbReference type="HOGENOM" id="CLU_2616740_0_0_9"/>
<protein>
    <submittedName>
        <fullName evidence="1">Uncharacterized protein</fullName>
    </submittedName>
</protein>
<name>C4ZFC9_AGARV</name>
<gene>
    <name evidence="1" type="ordered locus">EUBREC_3475</name>
</gene>
<proteinExistence type="predicted"/>
<organism evidence="1 2">
    <name type="scientific">Agathobacter rectalis (strain ATCC 33656 / DSM 3377 / JCM 17463 / KCTC 5835 / VPI 0990)</name>
    <name type="common">Eubacterium rectale</name>
    <dbReference type="NCBI Taxonomy" id="515619"/>
    <lineage>
        <taxon>Bacteria</taxon>
        <taxon>Bacillati</taxon>
        <taxon>Bacillota</taxon>
        <taxon>Clostridia</taxon>
        <taxon>Lachnospirales</taxon>
        <taxon>Lachnospiraceae</taxon>
        <taxon>Agathobacter</taxon>
    </lineage>
</organism>
<accession>C4ZFC9</accession>
<dbReference type="Proteomes" id="UP000001477">
    <property type="component" value="Chromosome"/>
</dbReference>
<dbReference type="AlphaFoldDB" id="C4ZFC9"/>
<dbReference type="PaxDb" id="515619-EUBREC_3475"/>
<evidence type="ECO:0000313" key="1">
    <source>
        <dbReference type="EMBL" id="ACR77201.1"/>
    </source>
</evidence>